<comment type="similarity">
    <text evidence="3">Belongs to the apolipoprotein O/MICOS complex subunit Mic27 family.</text>
</comment>
<proteinExistence type="inferred from homology"/>
<dbReference type="GO" id="GO:0061617">
    <property type="term" value="C:MICOS complex"/>
    <property type="evidence" value="ECO:0007669"/>
    <property type="project" value="UniProtKB-UniRule"/>
</dbReference>
<organism evidence="12 13">
    <name type="scientific">Meloidogyne floridensis</name>
    <dbReference type="NCBI Taxonomy" id="298350"/>
    <lineage>
        <taxon>Eukaryota</taxon>
        <taxon>Metazoa</taxon>
        <taxon>Ecdysozoa</taxon>
        <taxon>Nematoda</taxon>
        <taxon>Chromadorea</taxon>
        <taxon>Rhabditida</taxon>
        <taxon>Tylenchina</taxon>
        <taxon>Tylenchomorpha</taxon>
        <taxon>Tylenchoidea</taxon>
        <taxon>Meloidogynidae</taxon>
        <taxon>Meloidogyninae</taxon>
        <taxon>Meloidogyne</taxon>
    </lineage>
</organism>
<dbReference type="InterPro" id="IPR057471">
    <property type="entry name" value="CHMP7_WHD"/>
</dbReference>
<keyword evidence="9" id="KW-0175">Coiled coil</keyword>
<reference evidence="13" key="1">
    <citation type="submission" date="2022-11" db="UniProtKB">
        <authorList>
            <consortium name="WormBaseParasite"/>
        </authorList>
    </citation>
    <scope>IDENTIFICATION</scope>
</reference>
<evidence type="ECO:0000256" key="5">
    <source>
        <dbReference type="ARBA" id="ARBA00022989"/>
    </source>
</evidence>
<dbReference type="Proteomes" id="UP000887560">
    <property type="component" value="Unplaced"/>
</dbReference>
<protein>
    <recommendedName>
        <fullName evidence="8">MICOS complex subunit</fullName>
    </recommendedName>
</protein>
<evidence type="ECO:0000259" key="11">
    <source>
        <dbReference type="Pfam" id="PF25239"/>
    </source>
</evidence>
<keyword evidence="6 8" id="KW-0496">Mitochondrion</keyword>
<dbReference type="GO" id="GO:0007034">
    <property type="term" value="P:vacuolar transport"/>
    <property type="evidence" value="ECO:0007669"/>
    <property type="project" value="InterPro"/>
</dbReference>
<evidence type="ECO:0000256" key="9">
    <source>
        <dbReference type="SAM" id="Coils"/>
    </source>
</evidence>
<evidence type="ECO:0000256" key="6">
    <source>
        <dbReference type="ARBA" id="ARBA00023128"/>
    </source>
</evidence>
<accession>A0A915NTU3</accession>
<evidence type="ECO:0000256" key="10">
    <source>
        <dbReference type="SAM" id="MobiDB-lite"/>
    </source>
</evidence>
<dbReference type="Pfam" id="PF25880">
    <property type="entry name" value="WHD_CHMP7_1st"/>
    <property type="match status" value="1"/>
</dbReference>
<comment type="subunit">
    <text evidence="8">Component of the mitochondrial contact site and cristae organizing system (MICOS) complex.</text>
</comment>
<dbReference type="Gene3D" id="6.10.140.1230">
    <property type="match status" value="1"/>
</dbReference>
<dbReference type="Pfam" id="PF25239">
    <property type="entry name" value="WHD_CHMP7"/>
    <property type="match status" value="1"/>
</dbReference>
<dbReference type="InterPro" id="IPR019166">
    <property type="entry name" value="MIC26/MIC27"/>
</dbReference>
<feature type="coiled-coil region" evidence="9">
    <location>
        <begin position="388"/>
        <end position="422"/>
    </location>
</feature>
<comment type="similarity">
    <text evidence="2">Belongs to the SNF7 family.</text>
</comment>
<dbReference type="Pfam" id="PF03357">
    <property type="entry name" value="Snf7"/>
    <property type="match status" value="1"/>
</dbReference>
<evidence type="ECO:0000256" key="2">
    <source>
        <dbReference type="ARBA" id="ARBA00006190"/>
    </source>
</evidence>
<comment type="subcellular location">
    <subcellularLocation>
        <location evidence="8">Mitochondrion inner membrane</location>
    </subcellularLocation>
    <subcellularLocation>
        <location evidence="1">Mitochondrion membrane</location>
    </subcellularLocation>
</comment>
<dbReference type="GO" id="GO:0042407">
    <property type="term" value="P:cristae formation"/>
    <property type="evidence" value="ECO:0007669"/>
    <property type="project" value="InterPro"/>
</dbReference>
<keyword evidence="4" id="KW-0812">Transmembrane</keyword>
<evidence type="ECO:0000256" key="1">
    <source>
        <dbReference type="ARBA" id="ARBA00004325"/>
    </source>
</evidence>
<feature type="region of interest" description="Disordered" evidence="10">
    <location>
        <begin position="576"/>
        <end position="614"/>
    </location>
</feature>
<evidence type="ECO:0000313" key="13">
    <source>
        <dbReference type="WBParaSite" id="scf7180000421634.g7430"/>
    </source>
</evidence>
<feature type="compositionally biased region" description="Basic and acidic residues" evidence="10">
    <location>
        <begin position="596"/>
        <end position="606"/>
    </location>
</feature>
<keyword evidence="12" id="KW-1185">Reference proteome</keyword>
<keyword evidence="5" id="KW-1133">Transmembrane helix</keyword>
<sequence>MTSEKRNILTVEELPIYATKVTESQDSYSTERKPVFGEEYFRQLRIATNNFFGIPELNLSKVTKTLDPVKDVASATEDFIRKENTELFPKLAAISLGGMGGYVYGRRKGIIKKYFYTSIGLLVLTAFCYPNETIRVVRTGFEHSKMTWEEFKKCRMADRSRITASRPAYLPDNWDNDVEMSGLMSYLKARYVNPTNYDRVVSFWKSTILDYCRHQKRCVFTQDELKIKFKRGSQLPSPLPTVISELKSEGLVVLRSDFEKDNQSWLQWGANLISPSSWLQGLVGSTSNNSNTSQLIHITALKELAKELLRFYRNNYEMVDCPDIVGYNELQENASHIIDRDCFELVIIELVNMGEVSVGSSKDGDKVLKFKDQRTKGPARFSENDAAMHDLKQTMARLDTAIMKAEKREQTLKLEAKAAMNRGDKKGALNIMKKVALIRKEVQDKEVQYQRLHSVFQQLTDSKHKKDMIDVLKTCSVTVKETLNRHGLTPEKVDTTMDDLLETMQDYRDMNEALHDGLRSMSSVDVPDEELESELNELIREDEAARVKEVSPPLILPRPVPVENGNRVRVGKRVLDLSDLPEVPSGGPSTSSANRNGRDDSLEERWKRLRMHAT</sequence>
<dbReference type="Pfam" id="PF09769">
    <property type="entry name" value="ApoO"/>
    <property type="match status" value="1"/>
</dbReference>
<keyword evidence="8" id="KW-0999">Mitochondrion inner membrane</keyword>
<dbReference type="InterPro" id="IPR033182">
    <property type="entry name" value="MIC26/MIC27_animal"/>
</dbReference>
<evidence type="ECO:0000256" key="3">
    <source>
        <dbReference type="ARBA" id="ARBA00010904"/>
    </source>
</evidence>
<dbReference type="WBParaSite" id="scf7180000421634.g7430">
    <property type="protein sequence ID" value="scf7180000421634.g7430"/>
    <property type="gene ID" value="scf7180000421634.g7430"/>
</dbReference>
<dbReference type="PANTHER" id="PTHR14564">
    <property type="entry name" value="MICOS COMPLEX SUBUNIT MIC26 / MIC27 FAMILY MEMBER"/>
    <property type="match status" value="1"/>
</dbReference>
<feature type="domain" description="CHMP7 winged helix" evidence="11">
    <location>
        <begin position="301"/>
        <end position="371"/>
    </location>
</feature>
<dbReference type="InterPro" id="IPR005024">
    <property type="entry name" value="Snf7_fam"/>
</dbReference>
<evidence type="ECO:0000256" key="4">
    <source>
        <dbReference type="ARBA" id="ARBA00022692"/>
    </source>
</evidence>
<name>A0A915NTU3_9BILA</name>
<evidence type="ECO:0000256" key="7">
    <source>
        <dbReference type="ARBA" id="ARBA00023136"/>
    </source>
</evidence>
<evidence type="ECO:0000256" key="8">
    <source>
        <dbReference type="RuleBase" id="RU363021"/>
    </source>
</evidence>
<keyword evidence="7" id="KW-0472">Membrane</keyword>
<comment type="function">
    <text evidence="8">Component of the MICOS complex, a large protein complex of the mitochondrial inner membrane that plays crucial roles in the maintenance of crista junctions, inner membrane architecture, and formation of contact sites to the outer membrane.</text>
</comment>
<dbReference type="AlphaFoldDB" id="A0A915NTU3"/>
<evidence type="ECO:0000313" key="12">
    <source>
        <dbReference type="Proteomes" id="UP000887560"/>
    </source>
</evidence>